<evidence type="ECO:0000256" key="6">
    <source>
        <dbReference type="PROSITE-ProRule" id="PRU00169"/>
    </source>
</evidence>
<reference evidence="8 9" key="1">
    <citation type="journal article" date="2016" name="Nat. Commun.">
        <title>Thousands of microbial genomes shed light on interconnected biogeochemical processes in an aquifer system.</title>
        <authorList>
            <person name="Anantharaman K."/>
            <person name="Brown C.T."/>
            <person name="Hug L.A."/>
            <person name="Sharon I."/>
            <person name="Castelle C.J."/>
            <person name="Probst A.J."/>
            <person name="Thomas B.C."/>
            <person name="Singh A."/>
            <person name="Wilkins M.J."/>
            <person name="Karaoz U."/>
            <person name="Brodie E.L."/>
            <person name="Williams K.H."/>
            <person name="Hubbard S.S."/>
            <person name="Banfield J.F."/>
        </authorList>
    </citation>
    <scope>NUCLEOTIDE SEQUENCE [LARGE SCALE GENOMIC DNA]</scope>
</reference>
<dbReference type="InterPro" id="IPR011006">
    <property type="entry name" value="CheY-like_superfamily"/>
</dbReference>
<dbReference type="EMBL" id="MHLV01000019">
    <property type="protein sequence ID" value="OGZ17624.1"/>
    <property type="molecule type" value="Genomic_DNA"/>
</dbReference>
<keyword evidence="1 6" id="KW-0597">Phosphoprotein</keyword>
<evidence type="ECO:0000256" key="4">
    <source>
        <dbReference type="ARBA" id="ARBA00023125"/>
    </source>
</evidence>
<dbReference type="InterPro" id="IPR050595">
    <property type="entry name" value="Bact_response_regulator"/>
</dbReference>
<dbReference type="Gene3D" id="3.40.50.2300">
    <property type="match status" value="1"/>
</dbReference>
<keyword evidence="4" id="KW-0238">DNA-binding</keyword>
<dbReference type="Pfam" id="PF00072">
    <property type="entry name" value="Response_reg"/>
    <property type="match status" value="1"/>
</dbReference>
<organism evidence="8 9">
    <name type="scientific">Candidatus Nealsonbacteria bacterium RBG_13_36_15</name>
    <dbReference type="NCBI Taxonomy" id="1801660"/>
    <lineage>
        <taxon>Bacteria</taxon>
        <taxon>Candidatus Nealsoniibacteriota</taxon>
    </lineage>
</organism>
<keyword evidence="2" id="KW-0902">Two-component regulatory system</keyword>
<dbReference type="SMART" id="SM00448">
    <property type="entry name" value="REC"/>
    <property type="match status" value="1"/>
</dbReference>
<dbReference type="PANTHER" id="PTHR44591">
    <property type="entry name" value="STRESS RESPONSE REGULATOR PROTEIN 1"/>
    <property type="match status" value="1"/>
</dbReference>
<evidence type="ECO:0000313" key="8">
    <source>
        <dbReference type="EMBL" id="OGZ17624.1"/>
    </source>
</evidence>
<name>A0A1G2DVC9_9BACT</name>
<dbReference type="PANTHER" id="PTHR44591:SF3">
    <property type="entry name" value="RESPONSE REGULATORY DOMAIN-CONTAINING PROTEIN"/>
    <property type="match status" value="1"/>
</dbReference>
<dbReference type="GO" id="GO:0000160">
    <property type="term" value="P:phosphorelay signal transduction system"/>
    <property type="evidence" value="ECO:0007669"/>
    <property type="project" value="UniProtKB-KW"/>
</dbReference>
<feature type="domain" description="Response regulatory" evidence="7">
    <location>
        <begin position="4"/>
        <end position="121"/>
    </location>
</feature>
<dbReference type="FunFam" id="3.40.50.2300:FF:000001">
    <property type="entry name" value="DNA-binding response regulator PhoB"/>
    <property type="match status" value="1"/>
</dbReference>
<protein>
    <recommendedName>
        <fullName evidence="7">Response regulatory domain-containing protein</fullName>
    </recommendedName>
</protein>
<keyword evidence="3" id="KW-0805">Transcription regulation</keyword>
<gene>
    <name evidence="8" type="ORF">A2Z78_00520</name>
</gene>
<evidence type="ECO:0000256" key="1">
    <source>
        <dbReference type="ARBA" id="ARBA00022553"/>
    </source>
</evidence>
<evidence type="ECO:0000256" key="3">
    <source>
        <dbReference type="ARBA" id="ARBA00023015"/>
    </source>
</evidence>
<evidence type="ECO:0000256" key="5">
    <source>
        <dbReference type="ARBA" id="ARBA00023163"/>
    </source>
</evidence>
<evidence type="ECO:0000313" key="9">
    <source>
        <dbReference type="Proteomes" id="UP000176752"/>
    </source>
</evidence>
<dbReference type="PROSITE" id="PS50110">
    <property type="entry name" value="RESPONSE_REGULATORY"/>
    <property type="match status" value="1"/>
</dbReference>
<dbReference type="InterPro" id="IPR001789">
    <property type="entry name" value="Sig_transdc_resp-reg_receiver"/>
</dbReference>
<dbReference type="Proteomes" id="UP000176752">
    <property type="component" value="Unassembled WGS sequence"/>
</dbReference>
<feature type="modified residue" description="4-aspartylphosphate" evidence="6">
    <location>
        <position position="53"/>
    </location>
</feature>
<dbReference type="STRING" id="1801660.A2Z78_00520"/>
<keyword evidence="5" id="KW-0804">Transcription</keyword>
<dbReference type="GO" id="GO:0003677">
    <property type="term" value="F:DNA binding"/>
    <property type="evidence" value="ECO:0007669"/>
    <property type="project" value="UniProtKB-KW"/>
</dbReference>
<accession>A0A1G2DVC9</accession>
<evidence type="ECO:0000259" key="7">
    <source>
        <dbReference type="PROSITE" id="PS50110"/>
    </source>
</evidence>
<sequence length="122" mass="13749">MPATILIVEDDKFLRELIVQKLIKENYEVSEAIDGEQGIKKIKEEKPDLILLDLILPGIDGFEVLSRMKEDPELSSIPVIILSNLGQKEDVERGLKLGAIDYLIKAHFTPGEIIEKIKKALK</sequence>
<proteinExistence type="predicted"/>
<dbReference type="SUPFAM" id="SSF52172">
    <property type="entry name" value="CheY-like"/>
    <property type="match status" value="1"/>
</dbReference>
<comment type="caution">
    <text evidence="8">The sequence shown here is derived from an EMBL/GenBank/DDBJ whole genome shotgun (WGS) entry which is preliminary data.</text>
</comment>
<evidence type="ECO:0000256" key="2">
    <source>
        <dbReference type="ARBA" id="ARBA00023012"/>
    </source>
</evidence>
<dbReference type="AlphaFoldDB" id="A0A1G2DVC9"/>